<dbReference type="InterPro" id="IPR012347">
    <property type="entry name" value="Ferritin-like"/>
</dbReference>
<dbReference type="EMBL" id="UOFE01000049">
    <property type="protein sequence ID" value="VAW55644.1"/>
    <property type="molecule type" value="Genomic_DNA"/>
</dbReference>
<keyword evidence="7" id="KW-0503">Monooxygenase</keyword>
<dbReference type="InterPro" id="IPR009078">
    <property type="entry name" value="Ferritin-like_SF"/>
</dbReference>
<evidence type="ECO:0000313" key="9">
    <source>
        <dbReference type="EMBL" id="VAW55644.1"/>
    </source>
</evidence>
<evidence type="ECO:0000256" key="6">
    <source>
        <dbReference type="ARBA" id="ARBA00023004"/>
    </source>
</evidence>
<dbReference type="PANTHER" id="PTHR11237">
    <property type="entry name" value="COENZYME Q10 BIOSYNTHESIS PROTEIN 7"/>
    <property type="match status" value="1"/>
</dbReference>
<reference evidence="9" key="1">
    <citation type="submission" date="2018-06" db="EMBL/GenBank/DDBJ databases">
        <authorList>
            <person name="Zhirakovskaya E."/>
        </authorList>
    </citation>
    <scope>NUCLEOTIDE SEQUENCE</scope>
</reference>
<keyword evidence="4" id="KW-0479">Metal-binding</keyword>
<accession>A0A3B0XI41</accession>
<keyword evidence="3" id="KW-0831">Ubiquinone biosynthesis</keyword>
<sequence length="220" mass="24549">MRKPQYTPMRNYTPFDQLIMSADTALRTLFGEPMITERPYPAEDISESEFSDQDRKNIASLMRVNHSGEVSAQALYQGQALTSKNRDIKEKLQQAALEENDHLNWTKNRINELGSHTSLLNPLWYGGSFAIGAFAGAIGDKWNLGFLAETEHQVVEHLESHLNKLPGGDRRSRAILEQMKIDEAGHATTAIENGAAELPPPVKTLMAAMSKVMTGTTYYI</sequence>
<dbReference type="InterPro" id="IPR047809">
    <property type="entry name" value="COQ7_proteobact"/>
</dbReference>
<dbReference type="GO" id="GO:0046872">
    <property type="term" value="F:metal ion binding"/>
    <property type="evidence" value="ECO:0007669"/>
    <property type="project" value="UniProtKB-KW"/>
</dbReference>
<dbReference type="AlphaFoldDB" id="A0A3B0XI41"/>
<protein>
    <submittedName>
        <fullName evidence="9">2-polyprenyl-3-methyl-6-methoxy-1,4-benzoquinol hydroxylase, coq7 type</fullName>
    </submittedName>
</protein>
<evidence type="ECO:0000256" key="4">
    <source>
        <dbReference type="ARBA" id="ARBA00022723"/>
    </source>
</evidence>
<name>A0A3B0XI41_9ZZZZ</name>
<organism evidence="9">
    <name type="scientific">hydrothermal vent metagenome</name>
    <dbReference type="NCBI Taxonomy" id="652676"/>
    <lineage>
        <taxon>unclassified sequences</taxon>
        <taxon>metagenomes</taxon>
        <taxon>ecological metagenomes</taxon>
    </lineage>
</organism>
<dbReference type="GO" id="GO:0006744">
    <property type="term" value="P:ubiquinone biosynthetic process"/>
    <property type="evidence" value="ECO:0007669"/>
    <property type="project" value="UniProtKB-KW"/>
</dbReference>
<dbReference type="CDD" id="cd01042">
    <property type="entry name" value="DMQH"/>
    <property type="match status" value="1"/>
</dbReference>
<keyword evidence="5" id="KW-0560">Oxidoreductase</keyword>
<evidence type="ECO:0000256" key="5">
    <source>
        <dbReference type="ARBA" id="ARBA00023002"/>
    </source>
</evidence>
<dbReference type="Gene3D" id="1.20.1260.10">
    <property type="match status" value="1"/>
</dbReference>
<dbReference type="GO" id="GO:0004497">
    <property type="term" value="F:monooxygenase activity"/>
    <property type="evidence" value="ECO:0007669"/>
    <property type="project" value="UniProtKB-KW"/>
</dbReference>
<evidence type="ECO:0000256" key="1">
    <source>
        <dbReference type="ARBA" id="ARBA00004749"/>
    </source>
</evidence>
<dbReference type="HAMAP" id="MF_01658">
    <property type="entry name" value="COQ7"/>
    <property type="match status" value="1"/>
</dbReference>
<gene>
    <name evidence="9" type="ORF">MNBD_GAMMA05-2205</name>
</gene>
<dbReference type="PANTHER" id="PTHR11237:SF4">
    <property type="entry name" value="5-DEMETHOXYUBIQUINONE HYDROXYLASE, MITOCHONDRIAL"/>
    <property type="match status" value="1"/>
</dbReference>
<comment type="pathway">
    <text evidence="1">Cofactor biosynthesis; ubiquinone biosynthesis.</text>
</comment>
<evidence type="ECO:0000256" key="2">
    <source>
        <dbReference type="ARBA" id="ARBA00022475"/>
    </source>
</evidence>
<dbReference type="NCBIfam" id="NF033656">
    <property type="entry name" value="DMQ_monoox_COQ7"/>
    <property type="match status" value="1"/>
</dbReference>
<dbReference type="SUPFAM" id="SSF47240">
    <property type="entry name" value="Ferritin-like"/>
    <property type="match status" value="1"/>
</dbReference>
<keyword evidence="6" id="KW-0408">Iron</keyword>
<dbReference type="InterPro" id="IPR011566">
    <property type="entry name" value="Ubq_synth_Coq7"/>
</dbReference>
<evidence type="ECO:0000256" key="7">
    <source>
        <dbReference type="ARBA" id="ARBA00023033"/>
    </source>
</evidence>
<proteinExistence type="inferred from homology"/>
<keyword evidence="8" id="KW-0472">Membrane</keyword>
<dbReference type="Pfam" id="PF03232">
    <property type="entry name" value="COQ7"/>
    <property type="match status" value="1"/>
</dbReference>
<evidence type="ECO:0000256" key="8">
    <source>
        <dbReference type="ARBA" id="ARBA00023136"/>
    </source>
</evidence>
<evidence type="ECO:0000256" key="3">
    <source>
        <dbReference type="ARBA" id="ARBA00022688"/>
    </source>
</evidence>
<keyword evidence="2" id="KW-1003">Cell membrane</keyword>